<reference evidence="6" key="1">
    <citation type="submission" date="2025-08" db="UniProtKB">
        <authorList>
            <consortium name="RefSeq"/>
        </authorList>
    </citation>
    <scope>IDENTIFICATION</scope>
    <source>
        <tissue evidence="6">Whole organism</tissue>
    </source>
</reference>
<dbReference type="PANTHER" id="PTHR39077:SF1">
    <property type="entry name" value="E3 UBIQUITIN-PROTEIN LIGASE APD1-4 MIDDLE DOMAIN-CONTAINING PROTEIN"/>
    <property type="match status" value="1"/>
</dbReference>
<proteinExistence type="predicted"/>
<protein>
    <submittedName>
        <fullName evidence="6">Uncharacterized protein LOC108668980</fullName>
    </submittedName>
</protein>
<feature type="region of interest" description="Disordered" evidence="1">
    <location>
        <begin position="11"/>
        <end position="47"/>
    </location>
</feature>
<sequence length="812" mass="90867">MAAGNHAGNLFVPGIHASNSSSRHASNSPSRHASNSPSRHASPESVSSTSFSYYDERLSVGSASDSISHNLSNMSLRWDDYDDGCHVCTSSNYDHFSGHEDIGSVSVSGEGGDSDDVVERLIVDSPSKFSEDRSHLSDSKEYYSCDEASVPLRENLCPNEDCEEEEVLPPKNKKKKKHITLKIEQQDEAQIPKHPSFLIMDDDSPINSKKFAGNSSLLRGPRRVIRLCVFALLIPLGLVVVPLYIRVVRYPPQTLAMAPSDQRLLGSRVSSVWCQGQRVHMNGSFNAYLLAQTPETKPSRSRFTILKNLKLRDDIKEYWGFYLRGGSTVTLSSCTRYDGGQLMILRGSENLHRCAWIGEEDSFEETQVKMPSQTDFNNLKVDNDVSSDEYEKEADKKIGSRTFTAAKEKIAIETIPKTELEADDESENHITESVEKYIGYTAEKTDIHIGNSLDELAELAGGTTVSTSSTEKPLKKENVEVDNASAKRFKFNGTTTKKFIYENSEERQEYLNHLLKHALEVSKGKHEVILMLDSHTSGPVRDERENNASTDNGNTQAKNFEEFQALKIISSNISANKLDEERNVLLSRERRNSLPEDIVNNIENDGDASEVMDEEDAPKKAFKKFTKEEIGVEQIIGGLIIPDGLTYERGFMNQSHANDMSMEEERSSYSSSEEALASCDGVILALPLQPDSHCSGFERQERNKVTYQITEDGTYYFVFSSDNEIVINDLFFNLTLEKVVYDTSGNLANCSHSQNCSLHLDFWSNEQTVVEVPAGSSWDNSYVMNAECEPRVAVYLCLLLLVPIFILFCAYH</sequence>
<dbReference type="PANTHER" id="PTHR39077">
    <property type="entry name" value="DUF4793 DOMAIN-CONTAINING PROTEIN"/>
    <property type="match status" value="1"/>
</dbReference>
<dbReference type="AlphaFoldDB" id="A0A8B7NDS7"/>
<name>A0A8B7NDS7_HYAAZ</name>
<evidence type="ECO:0000259" key="3">
    <source>
        <dbReference type="Pfam" id="PF16040"/>
    </source>
</evidence>
<gene>
    <name evidence="6" type="primary">LOC108668980</name>
</gene>
<dbReference type="KEGG" id="hazt:108668980"/>
<accession>A0A8B7NDS7</accession>
<dbReference type="InterPro" id="IPR032010">
    <property type="entry name" value="APD1-4_M"/>
</dbReference>
<feature type="domain" description="E3 ubiquitin-protein ligase APD1-4 N-terminal" evidence="3">
    <location>
        <begin position="283"/>
        <end position="351"/>
    </location>
</feature>
<dbReference type="Proteomes" id="UP000694843">
    <property type="component" value="Unplaced"/>
</dbReference>
<evidence type="ECO:0000313" key="5">
    <source>
        <dbReference type="Proteomes" id="UP000694843"/>
    </source>
</evidence>
<feature type="domain" description="E3 ubiquitin-protein ligase APD1-4 middle" evidence="4">
    <location>
        <begin position="704"/>
        <end position="809"/>
    </location>
</feature>
<feature type="transmembrane region" description="Helical" evidence="2">
    <location>
        <begin position="792"/>
        <end position="811"/>
    </location>
</feature>
<keyword evidence="2" id="KW-0472">Membrane</keyword>
<evidence type="ECO:0000256" key="2">
    <source>
        <dbReference type="SAM" id="Phobius"/>
    </source>
</evidence>
<dbReference type="InterPro" id="IPR032008">
    <property type="entry name" value="APD1-4_N"/>
</dbReference>
<feature type="transmembrane region" description="Helical" evidence="2">
    <location>
        <begin position="224"/>
        <end position="245"/>
    </location>
</feature>
<keyword evidence="5" id="KW-1185">Reference proteome</keyword>
<dbReference type="GeneID" id="108668980"/>
<dbReference type="OrthoDB" id="6375539at2759"/>
<evidence type="ECO:0000259" key="4">
    <source>
        <dbReference type="Pfam" id="PF16041"/>
    </source>
</evidence>
<dbReference type="RefSeq" id="XP_018011753.1">
    <property type="nucleotide sequence ID" value="XM_018156264.2"/>
</dbReference>
<keyword evidence="2" id="KW-1133">Transmembrane helix</keyword>
<evidence type="ECO:0000256" key="1">
    <source>
        <dbReference type="SAM" id="MobiDB-lite"/>
    </source>
</evidence>
<organism evidence="5 6">
    <name type="scientific">Hyalella azteca</name>
    <name type="common">Amphipod</name>
    <dbReference type="NCBI Taxonomy" id="294128"/>
    <lineage>
        <taxon>Eukaryota</taxon>
        <taxon>Metazoa</taxon>
        <taxon>Ecdysozoa</taxon>
        <taxon>Arthropoda</taxon>
        <taxon>Crustacea</taxon>
        <taxon>Multicrustacea</taxon>
        <taxon>Malacostraca</taxon>
        <taxon>Eumalacostraca</taxon>
        <taxon>Peracarida</taxon>
        <taxon>Amphipoda</taxon>
        <taxon>Senticaudata</taxon>
        <taxon>Talitrida</taxon>
        <taxon>Talitroidea</taxon>
        <taxon>Hyalellidae</taxon>
        <taxon>Hyalella</taxon>
    </lineage>
</organism>
<feature type="compositionally biased region" description="Low complexity" evidence="1">
    <location>
        <begin position="18"/>
        <end position="40"/>
    </location>
</feature>
<keyword evidence="2" id="KW-0812">Transmembrane</keyword>
<dbReference type="Pfam" id="PF16041">
    <property type="entry name" value="APD1-4_M"/>
    <property type="match status" value="1"/>
</dbReference>
<dbReference type="Pfam" id="PF16040">
    <property type="entry name" value="APD1-4_N"/>
    <property type="match status" value="1"/>
</dbReference>
<evidence type="ECO:0000313" key="6">
    <source>
        <dbReference type="RefSeq" id="XP_018011753.1"/>
    </source>
</evidence>
<dbReference type="OMA" id="ETECKPR"/>